<evidence type="ECO:0008006" key="4">
    <source>
        <dbReference type="Google" id="ProtNLM"/>
    </source>
</evidence>
<protein>
    <recommendedName>
        <fullName evidence="4">UPAR/Ly6 domain-containing protein</fullName>
    </recommendedName>
</protein>
<keyword evidence="1" id="KW-0732">Signal</keyword>
<evidence type="ECO:0000256" key="1">
    <source>
        <dbReference type="SAM" id="SignalP"/>
    </source>
</evidence>
<evidence type="ECO:0000313" key="2">
    <source>
        <dbReference type="EMBL" id="KAF6727510.1"/>
    </source>
</evidence>
<feature type="signal peptide" evidence="1">
    <location>
        <begin position="1"/>
        <end position="18"/>
    </location>
</feature>
<name>A0A834CDI1_ORYME</name>
<sequence>MFLLVLVLVLVLEPSAFTFRCGSSCQLYLENTCSPDDETPTACCRGGERHQIKPEVRRFCFGSNSKGFPDGLVPGIPGERGALLGAGVSPEEFRCNSNRCRILPSLRKSDLMDTNAETRTSQ</sequence>
<feature type="chain" id="PRO_5032784821" description="UPAR/Ly6 domain-containing protein" evidence="1">
    <location>
        <begin position="19"/>
        <end position="122"/>
    </location>
</feature>
<dbReference type="AlphaFoldDB" id="A0A834CDI1"/>
<dbReference type="EMBL" id="WKFB01000302">
    <property type="protein sequence ID" value="KAF6727510.1"/>
    <property type="molecule type" value="Genomic_DNA"/>
</dbReference>
<accession>A0A834CDI1</accession>
<proteinExistence type="predicted"/>
<organism evidence="2 3">
    <name type="scientific">Oryzias melastigma</name>
    <name type="common">Marine medaka</name>
    <dbReference type="NCBI Taxonomy" id="30732"/>
    <lineage>
        <taxon>Eukaryota</taxon>
        <taxon>Metazoa</taxon>
        <taxon>Chordata</taxon>
        <taxon>Craniata</taxon>
        <taxon>Vertebrata</taxon>
        <taxon>Euteleostomi</taxon>
        <taxon>Actinopterygii</taxon>
        <taxon>Neopterygii</taxon>
        <taxon>Teleostei</taxon>
        <taxon>Neoteleostei</taxon>
        <taxon>Acanthomorphata</taxon>
        <taxon>Ovalentaria</taxon>
        <taxon>Atherinomorphae</taxon>
        <taxon>Beloniformes</taxon>
        <taxon>Adrianichthyidae</taxon>
        <taxon>Oryziinae</taxon>
        <taxon>Oryzias</taxon>
    </lineage>
</organism>
<gene>
    <name evidence="2" type="ORF">FQA47_005551</name>
</gene>
<comment type="caution">
    <text evidence="2">The sequence shown here is derived from an EMBL/GenBank/DDBJ whole genome shotgun (WGS) entry which is preliminary data.</text>
</comment>
<dbReference type="Proteomes" id="UP000646548">
    <property type="component" value="Unassembled WGS sequence"/>
</dbReference>
<evidence type="ECO:0000313" key="3">
    <source>
        <dbReference type="Proteomes" id="UP000646548"/>
    </source>
</evidence>
<reference evidence="2" key="1">
    <citation type="journal article" name="BMC Genomics">
        <title>Long-read sequencing and de novo genome assembly of marine medaka (Oryzias melastigma).</title>
        <authorList>
            <person name="Liang P."/>
            <person name="Saqib H.S.A."/>
            <person name="Ni X."/>
            <person name="Shen Y."/>
        </authorList>
    </citation>
    <scope>NUCLEOTIDE SEQUENCE</scope>
    <source>
        <strain evidence="2">Bigg-433</strain>
    </source>
</reference>